<accession>A0AAN8IDS5</accession>
<dbReference type="InterPro" id="IPR011992">
    <property type="entry name" value="EF-hand-dom_pair"/>
</dbReference>
<dbReference type="GO" id="GO:0005509">
    <property type="term" value="F:calcium ion binding"/>
    <property type="evidence" value="ECO:0007669"/>
    <property type="project" value="InterPro"/>
</dbReference>
<protein>
    <submittedName>
        <fullName evidence="5">Kv channel-interacting protein 1</fullName>
    </submittedName>
</protein>
<feature type="non-terminal residue" evidence="5">
    <location>
        <position position="1"/>
    </location>
</feature>
<dbReference type="EMBL" id="WIXE01020086">
    <property type="protein sequence ID" value="KAK5969496.1"/>
    <property type="molecule type" value="Genomic_DNA"/>
</dbReference>
<dbReference type="PRINTS" id="PR00450">
    <property type="entry name" value="RECOVERIN"/>
</dbReference>
<dbReference type="Gene3D" id="1.10.238.10">
    <property type="entry name" value="EF-hand"/>
    <property type="match status" value="1"/>
</dbReference>
<keyword evidence="3" id="KW-0106">Calcium</keyword>
<evidence type="ECO:0000256" key="3">
    <source>
        <dbReference type="ARBA" id="ARBA00022837"/>
    </source>
</evidence>
<name>A0AAN8IDS5_TRICO</name>
<evidence type="ECO:0000256" key="1">
    <source>
        <dbReference type="ARBA" id="ARBA00022723"/>
    </source>
</evidence>
<dbReference type="Proteomes" id="UP001331761">
    <property type="component" value="Unassembled WGS sequence"/>
</dbReference>
<keyword evidence="2" id="KW-0677">Repeat</keyword>
<evidence type="ECO:0000313" key="5">
    <source>
        <dbReference type="EMBL" id="KAK5969496.1"/>
    </source>
</evidence>
<organism evidence="5 6">
    <name type="scientific">Trichostrongylus colubriformis</name>
    <name type="common">Black scour worm</name>
    <dbReference type="NCBI Taxonomy" id="6319"/>
    <lineage>
        <taxon>Eukaryota</taxon>
        <taxon>Metazoa</taxon>
        <taxon>Ecdysozoa</taxon>
        <taxon>Nematoda</taxon>
        <taxon>Chromadorea</taxon>
        <taxon>Rhabditida</taxon>
        <taxon>Rhabditina</taxon>
        <taxon>Rhabditomorpha</taxon>
        <taxon>Strongyloidea</taxon>
        <taxon>Trichostrongylidae</taxon>
        <taxon>Trichostrongylus</taxon>
    </lineage>
</organism>
<dbReference type="SUPFAM" id="SSF47473">
    <property type="entry name" value="EF-hand"/>
    <property type="match status" value="1"/>
</dbReference>
<dbReference type="PROSITE" id="PS00018">
    <property type="entry name" value="EF_HAND_1"/>
    <property type="match status" value="1"/>
</dbReference>
<sequence length="251" mass="29296">FDRAVHRLYAEPGHVCANQLADHLFQRVYWAIRTIQFKIFYKSEELDVEEFADQCEVSVRPPPLDELARKTRFNRRWIKYMYAKFKNECPTGRMREAEFRRVLASIIAPERATDQYFSRLFLAFSTDDKKTVTFQNLIECLSLIQPQTAETNALWTIRIITGCQSEQFGFPEFLSFTQSIFGLNEGKDADNFEMTNKETVQQRATTIFNELDSNGDGLVSLEDMVRFFKTFEVASQVRNTTSSHYSNRLPV</sequence>
<feature type="domain" description="EF-hand" evidence="4">
    <location>
        <begin position="199"/>
        <end position="234"/>
    </location>
</feature>
<comment type="caution">
    <text evidence="5">The sequence shown here is derived from an EMBL/GenBank/DDBJ whole genome shotgun (WGS) entry which is preliminary data.</text>
</comment>
<reference evidence="5 6" key="1">
    <citation type="submission" date="2019-10" db="EMBL/GenBank/DDBJ databases">
        <title>Assembly and Annotation for the nematode Trichostrongylus colubriformis.</title>
        <authorList>
            <person name="Martin J."/>
        </authorList>
    </citation>
    <scope>NUCLEOTIDE SEQUENCE [LARGE SCALE GENOMIC DNA]</scope>
    <source>
        <strain evidence="5">G859</strain>
        <tissue evidence="5">Whole worm</tissue>
    </source>
</reference>
<evidence type="ECO:0000256" key="2">
    <source>
        <dbReference type="ARBA" id="ARBA00022737"/>
    </source>
</evidence>
<keyword evidence="1" id="KW-0479">Metal-binding</keyword>
<dbReference type="PROSITE" id="PS50222">
    <property type="entry name" value="EF_HAND_2"/>
    <property type="match status" value="1"/>
</dbReference>
<evidence type="ECO:0000313" key="6">
    <source>
        <dbReference type="Proteomes" id="UP001331761"/>
    </source>
</evidence>
<keyword evidence="6" id="KW-1185">Reference proteome</keyword>
<dbReference type="InterPro" id="IPR018247">
    <property type="entry name" value="EF_Hand_1_Ca_BS"/>
</dbReference>
<dbReference type="PANTHER" id="PTHR23055">
    <property type="entry name" value="CALCIUM BINDING PROTEINS"/>
    <property type="match status" value="1"/>
</dbReference>
<proteinExistence type="predicted"/>
<evidence type="ECO:0000259" key="4">
    <source>
        <dbReference type="PROSITE" id="PS50222"/>
    </source>
</evidence>
<dbReference type="PANTHER" id="PTHR23055:SF171">
    <property type="entry name" value="EF-HAND DOMAIN-CONTAINING PROTEIN"/>
    <property type="match status" value="1"/>
</dbReference>
<gene>
    <name evidence="5" type="ORF">GCK32_012601</name>
</gene>
<dbReference type="InterPro" id="IPR028846">
    <property type="entry name" value="Recoverin"/>
</dbReference>
<dbReference type="AlphaFoldDB" id="A0AAN8IDS5"/>
<dbReference type="InterPro" id="IPR002048">
    <property type="entry name" value="EF_hand_dom"/>
</dbReference>